<gene>
    <name evidence="1" type="ORF">NX02_21800</name>
</gene>
<organism evidence="1 2">
    <name type="scientific">Sphingomonas sanxanigenens DSM 19645 = NX02</name>
    <dbReference type="NCBI Taxonomy" id="1123269"/>
    <lineage>
        <taxon>Bacteria</taxon>
        <taxon>Pseudomonadati</taxon>
        <taxon>Pseudomonadota</taxon>
        <taxon>Alphaproteobacteria</taxon>
        <taxon>Sphingomonadales</taxon>
        <taxon>Sphingomonadaceae</taxon>
        <taxon>Sphingomonas</taxon>
    </lineage>
</organism>
<reference evidence="1 2" key="1">
    <citation type="submission" date="2013-07" db="EMBL/GenBank/DDBJ databases">
        <title>Completed genome of Sphingomonas sanxanigenens NX02.</title>
        <authorList>
            <person name="Ma T."/>
            <person name="Huang H."/>
            <person name="Wu M."/>
            <person name="Li X."/>
            <person name="Li G."/>
        </authorList>
    </citation>
    <scope>NUCLEOTIDE SEQUENCE [LARGE SCALE GENOMIC DNA]</scope>
    <source>
        <strain evidence="1 2">NX02</strain>
    </source>
</reference>
<sequence length="95" mass="10443">MTPIERAARAICVRYGYDPDSDDEVGLGEDGHVNWNMFEGDARAVFAVVQSEIADLASGAEQMVEMEGSRDAQIAVDTYQRVDEWFDEALAVRGG</sequence>
<dbReference type="PATRIC" id="fig|1123269.5.peg.4265"/>
<dbReference type="AlphaFoldDB" id="W0AK19"/>
<dbReference type="OrthoDB" id="8421424at2"/>
<dbReference type="Proteomes" id="UP000018851">
    <property type="component" value="Chromosome"/>
</dbReference>
<evidence type="ECO:0000313" key="2">
    <source>
        <dbReference type="Proteomes" id="UP000018851"/>
    </source>
</evidence>
<proteinExistence type="predicted"/>
<evidence type="ECO:0000313" key="1">
    <source>
        <dbReference type="EMBL" id="AHE55990.1"/>
    </source>
</evidence>
<dbReference type="KEGG" id="ssan:NX02_21800"/>
<accession>W0AK19</accession>
<name>W0AK19_9SPHN</name>
<dbReference type="RefSeq" id="WP_025294144.1">
    <property type="nucleotide sequence ID" value="NZ_CP006644.1"/>
</dbReference>
<dbReference type="EMBL" id="CP006644">
    <property type="protein sequence ID" value="AHE55990.1"/>
    <property type="molecule type" value="Genomic_DNA"/>
</dbReference>
<keyword evidence="2" id="KW-1185">Reference proteome</keyword>
<protein>
    <submittedName>
        <fullName evidence="1">Uncharacterized protein</fullName>
    </submittedName>
</protein>
<dbReference type="HOGENOM" id="CLU_2371340_0_0_5"/>